<evidence type="ECO:0000313" key="2">
    <source>
        <dbReference type="EMBL" id="KAG7295674.1"/>
    </source>
</evidence>
<dbReference type="Proteomes" id="UP000823941">
    <property type="component" value="Chromosome 30"/>
</dbReference>
<dbReference type="InterPro" id="IPR023247">
    <property type="entry name" value="IC97/Dnai7-like"/>
</dbReference>
<proteinExistence type="predicted"/>
<keyword evidence="3" id="KW-1185">Reference proteome</keyword>
<dbReference type="PANTHER" id="PTHR20929">
    <property type="entry name" value="LUNG ADENOMA SUSCEPTIBILITY 1-RELATED"/>
    <property type="match status" value="1"/>
</dbReference>
<evidence type="ECO:0000259" key="1">
    <source>
        <dbReference type="Pfam" id="PF12366"/>
    </source>
</evidence>
<name>A0ABQ7PS02_PLUXY</name>
<gene>
    <name evidence="2" type="ORF">JYU34_021958</name>
</gene>
<dbReference type="Pfam" id="PF12366">
    <property type="entry name" value="Casc1_C"/>
    <property type="match status" value="1"/>
</dbReference>
<organism evidence="2 3">
    <name type="scientific">Plutella xylostella</name>
    <name type="common">Diamondback moth</name>
    <name type="synonym">Plutella maculipennis</name>
    <dbReference type="NCBI Taxonomy" id="51655"/>
    <lineage>
        <taxon>Eukaryota</taxon>
        <taxon>Metazoa</taxon>
        <taxon>Ecdysozoa</taxon>
        <taxon>Arthropoda</taxon>
        <taxon>Hexapoda</taxon>
        <taxon>Insecta</taxon>
        <taxon>Pterygota</taxon>
        <taxon>Neoptera</taxon>
        <taxon>Endopterygota</taxon>
        <taxon>Lepidoptera</taxon>
        <taxon>Glossata</taxon>
        <taxon>Ditrysia</taxon>
        <taxon>Yponomeutoidea</taxon>
        <taxon>Plutellidae</taxon>
        <taxon>Plutella</taxon>
    </lineage>
</organism>
<dbReference type="EMBL" id="JAHIBW010000030">
    <property type="protein sequence ID" value="KAG7295674.1"/>
    <property type="molecule type" value="Genomic_DNA"/>
</dbReference>
<protein>
    <recommendedName>
        <fullName evidence="1">CASC1 C-terminal domain-containing protein</fullName>
    </recommendedName>
</protein>
<reference evidence="2 3" key="1">
    <citation type="submission" date="2021-06" db="EMBL/GenBank/DDBJ databases">
        <title>A haploid diamondback moth (Plutella xylostella L.) genome assembly resolves 31 chromosomes and identifies a diamide resistance mutation.</title>
        <authorList>
            <person name="Ward C.M."/>
            <person name="Perry K.D."/>
            <person name="Baker G."/>
            <person name="Powis K."/>
            <person name="Heckel D.G."/>
            <person name="Baxter S.W."/>
        </authorList>
    </citation>
    <scope>NUCLEOTIDE SEQUENCE [LARGE SCALE GENOMIC DNA]</scope>
    <source>
        <strain evidence="2 3">LV</strain>
        <tissue evidence="2">Single pupa</tissue>
    </source>
</reference>
<dbReference type="InterPro" id="IPR022110">
    <property type="entry name" value="CASC1_C"/>
</dbReference>
<feature type="domain" description="CASC1 C-terminal" evidence="1">
    <location>
        <begin position="40"/>
        <end position="237"/>
    </location>
</feature>
<comment type="caution">
    <text evidence="2">The sequence shown here is derived from an EMBL/GenBank/DDBJ whole genome shotgun (WGS) entry which is preliminary data.</text>
</comment>
<evidence type="ECO:0000313" key="3">
    <source>
        <dbReference type="Proteomes" id="UP000823941"/>
    </source>
</evidence>
<dbReference type="PANTHER" id="PTHR20929:SF11">
    <property type="entry name" value="DYNEIN AXONEMAL INTERMEDIATE CHAIN 7"/>
    <property type="match status" value="1"/>
</dbReference>
<accession>A0ABQ7PS02</accession>
<dbReference type="PRINTS" id="PR02043">
    <property type="entry name" value="CANCERSCCP1"/>
</dbReference>
<sequence>MRKIEAEYEKLALVHIDLPQDVMWLEPPVVVQWQESRRLWTTNYVNDFKYNEDKLTVQFRTGILWPIGLATLRYSNLPYQGWDIKPDPNGSGVIVLVTGVSVTISWLCVGNYVKLRSITNATTPALKEHLNKKYTVKKMVQIMRLAACDVFPGSDAHAHVEGARKQPALERHTYHAMAFLSRAYNFQWSRWNVGAGSRNIVMQIREAVDKKRQGKFQLINVSTQRATLLKCTEVSTEYSAEPILGMQFHPDLFTFNMSYGSSDARRHTYNMKYKLVETVFELLQEVKLCSFS</sequence>